<name>A0ABD0Q733_CIRMR</name>
<feature type="domain" description="DUF4939" evidence="1">
    <location>
        <begin position="6"/>
        <end position="87"/>
    </location>
</feature>
<organism evidence="2 3">
    <name type="scientific">Cirrhinus mrigala</name>
    <name type="common">Mrigala</name>
    <dbReference type="NCBI Taxonomy" id="683832"/>
    <lineage>
        <taxon>Eukaryota</taxon>
        <taxon>Metazoa</taxon>
        <taxon>Chordata</taxon>
        <taxon>Craniata</taxon>
        <taxon>Vertebrata</taxon>
        <taxon>Euteleostomi</taxon>
        <taxon>Actinopterygii</taxon>
        <taxon>Neopterygii</taxon>
        <taxon>Teleostei</taxon>
        <taxon>Ostariophysi</taxon>
        <taxon>Cypriniformes</taxon>
        <taxon>Cyprinidae</taxon>
        <taxon>Labeoninae</taxon>
        <taxon>Labeonini</taxon>
        <taxon>Cirrhinus</taxon>
    </lineage>
</organism>
<gene>
    <name evidence="2" type="ORF">M9458_021443</name>
</gene>
<dbReference type="AlphaFoldDB" id="A0ABD0Q733"/>
<dbReference type="Pfam" id="PF16297">
    <property type="entry name" value="DUF4939"/>
    <property type="match status" value="1"/>
</dbReference>
<dbReference type="PANTHER" id="PTHR15503:SF36">
    <property type="entry name" value="RETROTRANSPOSON GAG-LIKE PROTEIN 5"/>
    <property type="match status" value="1"/>
</dbReference>
<evidence type="ECO:0000313" key="3">
    <source>
        <dbReference type="Proteomes" id="UP001529510"/>
    </source>
</evidence>
<dbReference type="EMBL" id="JAMKFB020000010">
    <property type="protein sequence ID" value="KAL0182068.1"/>
    <property type="molecule type" value="Genomic_DNA"/>
</dbReference>
<evidence type="ECO:0000313" key="2">
    <source>
        <dbReference type="EMBL" id="KAL0182068.1"/>
    </source>
</evidence>
<protein>
    <recommendedName>
        <fullName evidence="1">DUF4939 domain-containing protein</fullName>
    </recommendedName>
</protein>
<dbReference type="Proteomes" id="UP001529510">
    <property type="component" value="Unassembled WGS sequence"/>
</dbReference>
<reference evidence="2 3" key="1">
    <citation type="submission" date="2024-05" db="EMBL/GenBank/DDBJ databases">
        <title>Genome sequencing and assembly of Indian major carp, Cirrhinus mrigala (Hamilton, 1822).</title>
        <authorList>
            <person name="Mohindra V."/>
            <person name="Chowdhury L.M."/>
            <person name="Lal K."/>
            <person name="Jena J.K."/>
        </authorList>
    </citation>
    <scope>NUCLEOTIDE SEQUENCE [LARGE SCALE GENOMIC DNA]</scope>
    <source>
        <strain evidence="2">CM1030</strain>
        <tissue evidence="2">Blood</tissue>
    </source>
</reference>
<sequence length="150" mass="16973">MSQKPKVPAPQRYDGKPGTCKGFLTQVSLIFELQPSTFASEKAKIAYIISLLCDRALDWASALWRKQSPICSDLKVFTDTLQQVFDYPVSGREAARRLQDLHQVHQAVADYAIEFRTLASESKWDSKALVSTSYRGLSEDLKDELASRDW</sequence>
<dbReference type="InterPro" id="IPR032549">
    <property type="entry name" value="DUF4939"/>
</dbReference>
<dbReference type="PANTHER" id="PTHR15503">
    <property type="entry name" value="LDOC1 RELATED"/>
    <property type="match status" value="1"/>
</dbReference>
<comment type="caution">
    <text evidence="2">The sequence shown here is derived from an EMBL/GenBank/DDBJ whole genome shotgun (WGS) entry which is preliminary data.</text>
</comment>
<accession>A0ABD0Q733</accession>
<dbReference type="InterPro" id="IPR032567">
    <property type="entry name" value="RTL1-rel"/>
</dbReference>
<proteinExistence type="predicted"/>
<evidence type="ECO:0000259" key="1">
    <source>
        <dbReference type="Pfam" id="PF16297"/>
    </source>
</evidence>
<keyword evidence="3" id="KW-1185">Reference proteome</keyword>
<feature type="non-terminal residue" evidence="2">
    <location>
        <position position="150"/>
    </location>
</feature>